<dbReference type="InterPro" id="IPR048248">
    <property type="entry name" value="PUA_eIF2d-like"/>
</dbReference>
<evidence type="ECO:0000259" key="4">
    <source>
        <dbReference type="SMART" id="SM00359"/>
    </source>
</evidence>
<dbReference type="NCBIfam" id="TIGR00451">
    <property type="entry name" value="unchar_dom_2"/>
    <property type="match status" value="1"/>
</dbReference>
<dbReference type="InterPro" id="IPR016437">
    <property type="entry name" value="MCT-1/Tma20"/>
</dbReference>
<dbReference type="PROSITE" id="PS50890">
    <property type="entry name" value="PUA"/>
    <property type="match status" value="1"/>
</dbReference>
<comment type="similarity">
    <text evidence="3">Belongs to the TMA20 family.</text>
</comment>
<accession>A0A1Y1YWN0</accession>
<evidence type="ECO:0000256" key="2">
    <source>
        <dbReference type="ARBA" id="ARBA00022490"/>
    </source>
</evidence>
<comment type="caution">
    <text evidence="5">The sequence shown here is derived from an EMBL/GenBank/DDBJ whole genome shotgun (WGS) entry which is preliminary data.</text>
</comment>
<dbReference type="AlphaFoldDB" id="A0A1Y1YWN0"/>
<dbReference type="Pfam" id="PF17832">
    <property type="entry name" value="Pre-PUA"/>
    <property type="match status" value="1"/>
</dbReference>
<evidence type="ECO:0000313" key="5">
    <source>
        <dbReference type="EMBL" id="ORY02359.1"/>
    </source>
</evidence>
<dbReference type="Gene3D" id="3.10.400.20">
    <property type="match status" value="1"/>
</dbReference>
<gene>
    <name evidence="5" type="ORF">BCR34DRAFT_574185</name>
</gene>
<keyword evidence="2 3" id="KW-0963">Cytoplasm</keyword>
<name>A0A1Y1YWN0_9PLEO</name>
<dbReference type="PANTHER" id="PTHR22798:SF0">
    <property type="entry name" value="MALIGNANT T-CELL-AMPLIFIED SEQUENCE 1"/>
    <property type="match status" value="1"/>
</dbReference>
<dbReference type="SMART" id="SM00359">
    <property type="entry name" value="PUA"/>
    <property type="match status" value="1"/>
</dbReference>
<dbReference type="InterPro" id="IPR004521">
    <property type="entry name" value="Uncharacterised_CHP00451"/>
</dbReference>
<reference evidence="5 6" key="1">
    <citation type="submission" date="2016-07" db="EMBL/GenBank/DDBJ databases">
        <title>Pervasive Adenine N6-methylation of Active Genes in Fungi.</title>
        <authorList>
            <consortium name="DOE Joint Genome Institute"/>
            <person name="Mondo S.J."/>
            <person name="Dannebaum R.O."/>
            <person name="Kuo R.C."/>
            <person name="Labutti K."/>
            <person name="Haridas S."/>
            <person name="Kuo A."/>
            <person name="Salamov A."/>
            <person name="Ahrendt S.R."/>
            <person name="Lipzen A."/>
            <person name="Sullivan W."/>
            <person name="Andreopoulos W.B."/>
            <person name="Clum A."/>
            <person name="Lindquist E."/>
            <person name="Daum C."/>
            <person name="Ramamoorthy G.K."/>
            <person name="Gryganskyi A."/>
            <person name="Culley D."/>
            <person name="Magnuson J.K."/>
            <person name="James T.Y."/>
            <person name="O'Malley M.A."/>
            <person name="Stajich J.E."/>
            <person name="Spatafora J.W."/>
            <person name="Visel A."/>
            <person name="Grigoriev I.V."/>
        </authorList>
    </citation>
    <scope>NUCLEOTIDE SEQUENCE [LARGE SCALE GENOMIC DNA]</scope>
    <source>
        <strain evidence="5 6">CBS 115471</strain>
    </source>
</reference>
<dbReference type="PANTHER" id="PTHR22798">
    <property type="entry name" value="MCT-1 PROTEIN"/>
    <property type="match status" value="1"/>
</dbReference>
<dbReference type="GO" id="GO:0003723">
    <property type="term" value="F:RNA binding"/>
    <property type="evidence" value="ECO:0007669"/>
    <property type="project" value="InterPro"/>
</dbReference>
<dbReference type="PIRSF" id="PIRSF005067">
    <property type="entry name" value="Tma_RNA-bind_prd"/>
    <property type="match status" value="1"/>
</dbReference>
<dbReference type="InterPro" id="IPR015947">
    <property type="entry name" value="PUA-like_sf"/>
</dbReference>
<comment type="subcellular location">
    <subcellularLocation>
        <location evidence="1 3">Cytoplasm</location>
    </subcellularLocation>
</comment>
<feature type="domain" description="PUA" evidence="4">
    <location>
        <begin position="90"/>
        <end position="186"/>
    </location>
</feature>
<dbReference type="CDD" id="cd21155">
    <property type="entry name" value="PUA_MCTS-1-like"/>
    <property type="match status" value="1"/>
</dbReference>
<sequence>MFKKDATPGAKSKVKSSAQRAIRAKVLEEYPKLEPYIEEIMPKKEQLDLVKLPDRVSLYTLNNHPLFFQHMDDSFLPHLTLVHKYPSCFNRLRIDRGAIRFVLSGATLMVPGLTSAGGRLPDDDEDEEGIYGGGEDGMEELEAGTPVVIEAEGKENACFVGVLKMGTEEMKKVRKGQACEAGHYLGDGLWTLNLG</sequence>
<dbReference type="InterPro" id="IPR041366">
    <property type="entry name" value="Pre-PUA"/>
</dbReference>
<protein>
    <recommendedName>
        <fullName evidence="3">Translation machinery-associated protein 20</fullName>
    </recommendedName>
</protein>
<evidence type="ECO:0000256" key="1">
    <source>
        <dbReference type="ARBA" id="ARBA00004496"/>
    </source>
</evidence>
<dbReference type="STRING" id="1231657.A0A1Y1YWN0"/>
<keyword evidence="6" id="KW-1185">Reference proteome</keyword>
<organism evidence="5 6">
    <name type="scientific">Clohesyomyces aquaticus</name>
    <dbReference type="NCBI Taxonomy" id="1231657"/>
    <lineage>
        <taxon>Eukaryota</taxon>
        <taxon>Fungi</taxon>
        <taxon>Dikarya</taxon>
        <taxon>Ascomycota</taxon>
        <taxon>Pezizomycotina</taxon>
        <taxon>Dothideomycetes</taxon>
        <taxon>Pleosporomycetidae</taxon>
        <taxon>Pleosporales</taxon>
        <taxon>Lindgomycetaceae</taxon>
        <taxon>Clohesyomyces</taxon>
    </lineage>
</organism>
<proteinExistence type="inferred from homology"/>
<dbReference type="GO" id="GO:0005737">
    <property type="term" value="C:cytoplasm"/>
    <property type="evidence" value="ECO:0007669"/>
    <property type="project" value="UniProtKB-SubCell"/>
</dbReference>
<dbReference type="EMBL" id="MCFA01000158">
    <property type="protein sequence ID" value="ORY02359.1"/>
    <property type="molecule type" value="Genomic_DNA"/>
</dbReference>
<dbReference type="SUPFAM" id="SSF88697">
    <property type="entry name" value="PUA domain-like"/>
    <property type="match status" value="1"/>
</dbReference>
<dbReference type="CDD" id="cd11609">
    <property type="entry name" value="MCT1_N"/>
    <property type="match status" value="1"/>
</dbReference>
<dbReference type="Proteomes" id="UP000193144">
    <property type="component" value="Unassembled WGS sequence"/>
</dbReference>
<dbReference type="GO" id="GO:0001731">
    <property type="term" value="P:formation of translation preinitiation complex"/>
    <property type="evidence" value="ECO:0007669"/>
    <property type="project" value="TreeGrafter"/>
</dbReference>
<dbReference type="OrthoDB" id="10249667at2759"/>
<evidence type="ECO:0000256" key="3">
    <source>
        <dbReference type="PIRNR" id="PIRNR005067"/>
    </source>
</evidence>
<dbReference type="Pfam" id="PF26292">
    <property type="entry name" value="PUA_elF2D"/>
    <property type="match status" value="1"/>
</dbReference>
<evidence type="ECO:0000313" key="6">
    <source>
        <dbReference type="Proteomes" id="UP000193144"/>
    </source>
</evidence>
<comment type="function">
    <text evidence="3">Involved in translation.</text>
</comment>
<dbReference type="InterPro" id="IPR002478">
    <property type="entry name" value="PUA"/>
</dbReference>